<dbReference type="Pfam" id="PF04389">
    <property type="entry name" value="Peptidase_M28"/>
    <property type="match status" value="1"/>
</dbReference>
<evidence type="ECO:0000313" key="3">
    <source>
        <dbReference type="EMBL" id="GAA0742670.1"/>
    </source>
</evidence>
<evidence type="ECO:0000256" key="1">
    <source>
        <dbReference type="SAM" id="SignalP"/>
    </source>
</evidence>
<keyword evidence="1" id="KW-0732">Signal</keyword>
<feature type="domain" description="Peptidase M28" evidence="2">
    <location>
        <begin position="133"/>
        <end position="328"/>
    </location>
</feature>
<proteinExistence type="predicted"/>
<dbReference type="Proteomes" id="UP001501510">
    <property type="component" value="Unassembled WGS sequence"/>
</dbReference>
<dbReference type="EMBL" id="BAAACG010000010">
    <property type="protein sequence ID" value="GAA0742670.1"/>
    <property type="molecule type" value="Genomic_DNA"/>
</dbReference>
<dbReference type="InterPro" id="IPR045175">
    <property type="entry name" value="M28_fam"/>
</dbReference>
<dbReference type="InterPro" id="IPR007484">
    <property type="entry name" value="Peptidase_M28"/>
</dbReference>
<sequence length="339" mass="38295">MKNKKLSISFFSIIISINLLFSACSTTKVNETSKQNNKNVEQEQKVEKTIKKEKPKEIPTMKESLEKLCSDEFKGRLVGSEGNIKAEKYISNIFKDIRLEPLFKDSYYQKYTQKVRDFENNNPDKIKEIASNNVVGVIKGKDSSKTVVLSAHFDHLGIEDNKIIKGALDNASGTVLLMDIAKKLKEKSINSPFKMDIIIAAFNGEERGLKGSKAFVEKVKPMYKNLYNINIDCVGGKESGNITFYGDSKVSKDLSNALTETFKKSNVKLAIGEQRLLGSDNKSFEEAGFANVFIRQENITQFIHRPEDTPDKIDYDKLKDLSKVLCDFILQNDAVIFNK</sequence>
<dbReference type="PROSITE" id="PS51257">
    <property type="entry name" value="PROKAR_LIPOPROTEIN"/>
    <property type="match status" value="1"/>
</dbReference>
<dbReference type="SUPFAM" id="SSF53187">
    <property type="entry name" value="Zn-dependent exopeptidases"/>
    <property type="match status" value="1"/>
</dbReference>
<reference evidence="3 4" key="1">
    <citation type="journal article" date="2019" name="Int. J. Syst. Evol. Microbiol.">
        <title>The Global Catalogue of Microorganisms (GCM) 10K type strain sequencing project: providing services to taxonomists for standard genome sequencing and annotation.</title>
        <authorList>
            <consortium name="The Broad Institute Genomics Platform"/>
            <consortium name="The Broad Institute Genome Sequencing Center for Infectious Disease"/>
            <person name="Wu L."/>
            <person name="Ma J."/>
        </authorList>
    </citation>
    <scope>NUCLEOTIDE SEQUENCE [LARGE SCALE GENOMIC DNA]</scope>
    <source>
        <strain evidence="3 4">JCM 1407</strain>
    </source>
</reference>
<protein>
    <submittedName>
        <fullName evidence="3">M20/M25/M40 family metallo-hydrolase</fullName>
    </submittedName>
</protein>
<dbReference type="PANTHER" id="PTHR12147:SF26">
    <property type="entry name" value="PEPTIDASE M28 DOMAIN-CONTAINING PROTEIN"/>
    <property type="match status" value="1"/>
</dbReference>
<evidence type="ECO:0000313" key="4">
    <source>
        <dbReference type="Proteomes" id="UP001501510"/>
    </source>
</evidence>
<comment type="caution">
    <text evidence="3">The sequence shown here is derived from an EMBL/GenBank/DDBJ whole genome shotgun (WGS) entry which is preliminary data.</text>
</comment>
<gene>
    <name evidence="3" type="ORF">GCM10008906_25480</name>
</gene>
<accession>A0ABN1JNA1</accession>
<evidence type="ECO:0000259" key="2">
    <source>
        <dbReference type="Pfam" id="PF04389"/>
    </source>
</evidence>
<name>A0ABN1JNA1_9CLOT</name>
<organism evidence="3 4">
    <name type="scientific">Clostridium oceanicum</name>
    <dbReference type="NCBI Taxonomy" id="1543"/>
    <lineage>
        <taxon>Bacteria</taxon>
        <taxon>Bacillati</taxon>
        <taxon>Bacillota</taxon>
        <taxon>Clostridia</taxon>
        <taxon>Eubacteriales</taxon>
        <taxon>Clostridiaceae</taxon>
        <taxon>Clostridium</taxon>
    </lineage>
</organism>
<feature type="chain" id="PRO_5047121076" evidence="1">
    <location>
        <begin position="22"/>
        <end position="339"/>
    </location>
</feature>
<dbReference type="Gene3D" id="3.40.630.10">
    <property type="entry name" value="Zn peptidases"/>
    <property type="match status" value="1"/>
</dbReference>
<dbReference type="PANTHER" id="PTHR12147">
    <property type="entry name" value="METALLOPEPTIDASE M28 FAMILY MEMBER"/>
    <property type="match status" value="1"/>
</dbReference>
<feature type="signal peptide" evidence="1">
    <location>
        <begin position="1"/>
        <end position="21"/>
    </location>
</feature>
<keyword evidence="4" id="KW-1185">Reference proteome</keyword>
<dbReference type="RefSeq" id="WP_343762032.1">
    <property type="nucleotide sequence ID" value="NZ_BAAACG010000010.1"/>
</dbReference>